<dbReference type="SUPFAM" id="SSF53244">
    <property type="entry name" value="MurD-like peptide ligases, peptide-binding domain"/>
    <property type="match status" value="1"/>
</dbReference>
<evidence type="ECO:0000256" key="9">
    <source>
        <dbReference type="ARBA" id="ARBA00022960"/>
    </source>
</evidence>
<evidence type="ECO:0000256" key="2">
    <source>
        <dbReference type="ARBA" id="ARBA00004752"/>
    </source>
</evidence>
<dbReference type="HAMAP" id="MF_00046">
    <property type="entry name" value="MurC"/>
    <property type="match status" value="1"/>
</dbReference>
<feature type="domain" description="Mur ligase central" evidence="17">
    <location>
        <begin position="133"/>
        <end position="306"/>
    </location>
</feature>
<dbReference type="Pfam" id="PF01225">
    <property type="entry name" value="Mur_ligase"/>
    <property type="match status" value="1"/>
</dbReference>
<dbReference type="InterPro" id="IPR013221">
    <property type="entry name" value="Mur_ligase_cen"/>
</dbReference>
<feature type="binding site" evidence="14">
    <location>
        <begin position="135"/>
        <end position="141"/>
    </location>
    <ligand>
        <name>ATP</name>
        <dbReference type="ChEBI" id="CHEBI:30616"/>
    </ligand>
</feature>
<evidence type="ECO:0000256" key="12">
    <source>
        <dbReference type="ARBA" id="ARBA00023316"/>
    </source>
</evidence>
<dbReference type="SUPFAM" id="SSF53623">
    <property type="entry name" value="MurD-like peptide ligases, catalytic domain"/>
    <property type="match status" value="1"/>
</dbReference>
<feature type="domain" description="Mur ligase C-terminal" evidence="16">
    <location>
        <begin position="329"/>
        <end position="462"/>
    </location>
</feature>
<dbReference type="GO" id="GO:0071555">
    <property type="term" value="P:cell wall organization"/>
    <property type="evidence" value="ECO:0007669"/>
    <property type="project" value="UniProtKB-KW"/>
</dbReference>
<keyword evidence="11 14" id="KW-0131">Cell cycle</keyword>
<keyword evidence="12 14" id="KW-0961">Cell wall biogenesis/degradation</keyword>
<dbReference type="PANTHER" id="PTHR43445:SF3">
    <property type="entry name" value="UDP-N-ACETYLMURAMATE--L-ALANINE LIGASE"/>
    <property type="match status" value="1"/>
</dbReference>
<accession>A0A977KY97</accession>
<dbReference type="EC" id="6.3.2.8" evidence="3 14"/>
<keyword evidence="10 14" id="KW-0573">Peptidoglycan synthesis</keyword>
<dbReference type="EMBL" id="CP073041">
    <property type="protein sequence ID" value="UXE60830.1"/>
    <property type="molecule type" value="Genomic_DNA"/>
</dbReference>
<protein>
    <recommendedName>
        <fullName evidence="3 14">UDP-N-acetylmuramate--L-alanine ligase</fullName>
        <ecNumber evidence="3 14">6.3.2.8</ecNumber>
    </recommendedName>
    <alternativeName>
        <fullName evidence="14">UDP-N-acetylmuramoyl-L-alanine synthetase</fullName>
    </alternativeName>
</protein>
<evidence type="ECO:0000256" key="3">
    <source>
        <dbReference type="ARBA" id="ARBA00012211"/>
    </source>
</evidence>
<dbReference type="Gene3D" id="3.40.50.720">
    <property type="entry name" value="NAD(P)-binding Rossmann-like Domain"/>
    <property type="match status" value="1"/>
</dbReference>
<dbReference type="AlphaFoldDB" id="A0A977KY97"/>
<keyword evidence="7 14" id="KW-0547">Nucleotide-binding</keyword>
<evidence type="ECO:0000256" key="11">
    <source>
        <dbReference type="ARBA" id="ARBA00023306"/>
    </source>
</evidence>
<dbReference type="InterPro" id="IPR050061">
    <property type="entry name" value="MurCDEF_pg_biosynth"/>
</dbReference>
<dbReference type="Pfam" id="PF02875">
    <property type="entry name" value="Mur_ligase_C"/>
    <property type="match status" value="1"/>
</dbReference>
<dbReference type="GO" id="GO:0008763">
    <property type="term" value="F:UDP-N-acetylmuramate-L-alanine ligase activity"/>
    <property type="evidence" value="ECO:0007669"/>
    <property type="project" value="UniProtKB-UniRule"/>
</dbReference>
<dbReference type="PANTHER" id="PTHR43445">
    <property type="entry name" value="UDP-N-ACETYLMURAMATE--L-ALANINE LIGASE-RELATED"/>
    <property type="match status" value="1"/>
</dbReference>
<dbReference type="GO" id="GO:0005524">
    <property type="term" value="F:ATP binding"/>
    <property type="evidence" value="ECO:0007669"/>
    <property type="project" value="UniProtKB-UniRule"/>
</dbReference>
<dbReference type="GO" id="GO:0008360">
    <property type="term" value="P:regulation of cell shape"/>
    <property type="evidence" value="ECO:0007669"/>
    <property type="project" value="UniProtKB-KW"/>
</dbReference>
<keyword evidence="5 14" id="KW-0436">Ligase</keyword>
<gene>
    <name evidence="14 18" type="primary">murC</name>
    <name evidence="18" type="ORF">KA717_36080</name>
</gene>
<proteinExistence type="inferred from homology"/>
<evidence type="ECO:0000256" key="1">
    <source>
        <dbReference type="ARBA" id="ARBA00004496"/>
    </source>
</evidence>
<dbReference type="InterPro" id="IPR036565">
    <property type="entry name" value="Mur-like_cat_sf"/>
</dbReference>
<dbReference type="KEGG" id="wna:KA717_36080"/>
<dbReference type="SUPFAM" id="SSF51984">
    <property type="entry name" value="MurCD N-terminal domain"/>
    <property type="match status" value="1"/>
</dbReference>
<comment type="catalytic activity">
    <reaction evidence="13 14">
        <text>UDP-N-acetyl-alpha-D-muramate + L-alanine + ATP = UDP-N-acetyl-alpha-D-muramoyl-L-alanine + ADP + phosphate + H(+)</text>
        <dbReference type="Rhea" id="RHEA:23372"/>
        <dbReference type="ChEBI" id="CHEBI:15378"/>
        <dbReference type="ChEBI" id="CHEBI:30616"/>
        <dbReference type="ChEBI" id="CHEBI:43474"/>
        <dbReference type="ChEBI" id="CHEBI:57972"/>
        <dbReference type="ChEBI" id="CHEBI:70757"/>
        <dbReference type="ChEBI" id="CHEBI:83898"/>
        <dbReference type="ChEBI" id="CHEBI:456216"/>
        <dbReference type="EC" id="6.3.2.8"/>
    </reaction>
</comment>
<name>A0A977KY97_9CYAN</name>
<dbReference type="InterPro" id="IPR005758">
    <property type="entry name" value="UDP-N-AcMur_Ala_ligase_MurC"/>
</dbReference>
<dbReference type="NCBIfam" id="TIGR01082">
    <property type="entry name" value="murC"/>
    <property type="match status" value="1"/>
</dbReference>
<comment type="subcellular location">
    <subcellularLocation>
        <location evidence="1 14">Cytoplasm</location>
    </subcellularLocation>
</comment>
<keyword evidence="8 14" id="KW-0067">ATP-binding</keyword>
<keyword evidence="9 14" id="KW-0133">Cell shape</keyword>
<comment type="pathway">
    <text evidence="2 14">Cell wall biogenesis; peptidoglycan biosynthesis.</text>
</comment>
<evidence type="ECO:0000256" key="14">
    <source>
        <dbReference type="HAMAP-Rule" id="MF_00046"/>
    </source>
</evidence>
<evidence type="ECO:0000256" key="8">
    <source>
        <dbReference type="ARBA" id="ARBA00022840"/>
    </source>
</evidence>
<feature type="domain" description="Mur ligase N-terminal catalytic" evidence="15">
    <location>
        <begin position="1"/>
        <end position="128"/>
    </location>
</feature>
<dbReference type="GO" id="GO:0009252">
    <property type="term" value="P:peptidoglycan biosynthetic process"/>
    <property type="evidence" value="ECO:0007669"/>
    <property type="project" value="UniProtKB-UniRule"/>
</dbReference>
<dbReference type="Gene3D" id="3.90.190.20">
    <property type="entry name" value="Mur ligase, C-terminal domain"/>
    <property type="match status" value="1"/>
</dbReference>
<keyword evidence="4 14" id="KW-0963">Cytoplasm</keyword>
<dbReference type="InterPro" id="IPR000713">
    <property type="entry name" value="Mur_ligase_N"/>
</dbReference>
<dbReference type="GO" id="GO:0051301">
    <property type="term" value="P:cell division"/>
    <property type="evidence" value="ECO:0007669"/>
    <property type="project" value="UniProtKB-KW"/>
</dbReference>
<sequence length="476" mass="51599">MSALAYVLAQRRFPVSGSDIRASHITERLQSVGAHIFTQQEASNLNVFQTLQVNTGAKIPVAVGAGSKPSADMNFEVNGNGRHRARLLPQVVCSTAIAASNPEYQAALDKDCPIFHRSDVLAALIGEYRGIGVAGTHGKTTTSSLIGYVLLQAGLDPTIIVGGEVDAWDGNARLGQGDYLIAEVDESDGSLTKHFPKIGIVTNIELDHPDHYASLEEVVQIFKTFESHCETLIGCVDCDVVRNNLTPKITYSLDPERVADYQAKRISYHANGSQVEVWERGQYLGTMKLNIPGDHNISNALAAVAVGRLVGLEFNIIAQAIAGFGGAKRRFECKGFCNGITFIDDYAHHPSELLATLNAARQKVDHGKYTRVIAIFQPHRYSRTHTFLADFASAFKDADLVILTDIYSAGETNIHNIQGEDLAQAVSQHHPKVIYQPSLTELTQFLPKILQSGDLALFLGAGNLNQTIPNVIAACA</sequence>
<evidence type="ECO:0000256" key="5">
    <source>
        <dbReference type="ARBA" id="ARBA00022598"/>
    </source>
</evidence>
<organism evidence="18">
    <name type="scientific">Woronichinia naegeliana WA131</name>
    <dbReference type="NCBI Taxonomy" id="2824559"/>
    <lineage>
        <taxon>Bacteria</taxon>
        <taxon>Bacillati</taxon>
        <taxon>Cyanobacteriota</taxon>
        <taxon>Cyanophyceae</taxon>
        <taxon>Synechococcales</taxon>
        <taxon>Coelosphaeriaceae</taxon>
        <taxon>Woronichinia</taxon>
    </lineage>
</organism>
<dbReference type="InterPro" id="IPR036615">
    <property type="entry name" value="Mur_ligase_C_dom_sf"/>
</dbReference>
<evidence type="ECO:0000256" key="10">
    <source>
        <dbReference type="ARBA" id="ARBA00022984"/>
    </source>
</evidence>
<evidence type="ECO:0000259" key="15">
    <source>
        <dbReference type="Pfam" id="PF01225"/>
    </source>
</evidence>
<evidence type="ECO:0000256" key="6">
    <source>
        <dbReference type="ARBA" id="ARBA00022618"/>
    </source>
</evidence>
<evidence type="ECO:0000256" key="4">
    <source>
        <dbReference type="ARBA" id="ARBA00022490"/>
    </source>
</evidence>
<dbReference type="Proteomes" id="UP001065613">
    <property type="component" value="Chromosome"/>
</dbReference>
<evidence type="ECO:0000256" key="7">
    <source>
        <dbReference type="ARBA" id="ARBA00022741"/>
    </source>
</evidence>
<dbReference type="Pfam" id="PF08245">
    <property type="entry name" value="Mur_ligase_M"/>
    <property type="match status" value="1"/>
</dbReference>
<dbReference type="Gene3D" id="3.40.1190.10">
    <property type="entry name" value="Mur-like, catalytic domain"/>
    <property type="match status" value="1"/>
</dbReference>
<evidence type="ECO:0000313" key="18">
    <source>
        <dbReference type="EMBL" id="UXE60830.1"/>
    </source>
</evidence>
<evidence type="ECO:0000259" key="16">
    <source>
        <dbReference type="Pfam" id="PF02875"/>
    </source>
</evidence>
<reference evidence="18" key="1">
    <citation type="submission" date="2021-04" db="EMBL/GenBank/DDBJ databases">
        <title>Genome sequence of Woronichinia naegeliana from Washington state freshwater lake bloom.</title>
        <authorList>
            <person name="Dreher T.W."/>
        </authorList>
    </citation>
    <scope>NUCLEOTIDE SEQUENCE</scope>
    <source>
        <strain evidence="18">WA131</strain>
    </source>
</reference>
<keyword evidence="6 14" id="KW-0132">Cell division</keyword>
<dbReference type="GO" id="GO:0005737">
    <property type="term" value="C:cytoplasm"/>
    <property type="evidence" value="ECO:0007669"/>
    <property type="project" value="UniProtKB-SubCell"/>
</dbReference>
<dbReference type="InterPro" id="IPR004101">
    <property type="entry name" value="Mur_ligase_C"/>
</dbReference>
<evidence type="ECO:0000256" key="13">
    <source>
        <dbReference type="ARBA" id="ARBA00047833"/>
    </source>
</evidence>
<comment type="similarity">
    <text evidence="14">Belongs to the MurCDEF family.</text>
</comment>
<evidence type="ECO:0000259" key="17">
    <source>
        <dbReference type="Pfam" id="PF08245"/>
    </source>
</evidence>
<comment type="function">
    <text evidence="14">Cell wall formation.</text>
</comment>